<dbReference type="Pfam" id="PF02373">
    <property type="entry name" value="JmjC"/>
    <property type="match status" value="1"/>
</dbReference>
<feature type="region of interest" description="Disordered" evidence="3">
    <location>
        <begin position="143"/>
        <end position="165"/>
    </location>
</feature>
<reference evidence="5 6" key="2">
    <citation type="submission" date="2018-11" db="EMBL/GenBank/DDBJ databases">
        <authorList>
            <consortium name="Pathogen Informatics"/>
        </authorList>
    </citation>
    <scope>NUCLEOTIDE SEQUENCE [LARGE SCALE GENOMIC DNA]</scope>
    <source>
        <strain evidence="5 6">Egypt</strain>
    </source>
</reference>
<dbReference type="Pfam" id="PF21323">
    <property type="entry name" value="KDM5_C-hel"/>
    <property type="match status" value="1"/>
</dbReference>
<keyword evidence="1" id="KW-0479">Metal-binding</keyword>
<dbReference type="GO" id="GO:0000785">
    <property type="term" value="C:chromatin"/>
    <property type="evidence" value="ECO:0007669"/>
    <property type="project" value="TreeGrafter"/>
</dbReference>
<dbReference type="OrthoDB" id="1678912at2759"/>
<feature type="region of interest" description="Disordered" evidence="3">
    <location>
        <begin position="253"/>
        <end position="273"/>
    </location>
</feature>
<organism evidence="7">
    <name type="scientific">Echinostoma caproni</name>
    <dbReference type="NCBI Taxonomy" id="27848"/>
    <lineage>
        <taxon>Eukaryota</taxon>
        <taxon>Metazoa</taxon>
        <taxon>Spiralia</taxon>
        <taxon>Lophotrochozoa</taxon>
        <taxon>Platyhelminthes</taxon>
        <taxon>Trematoda</taxon>
        <taxon>Digenea</taxon>
        <taxon>Plagiorchiida</taxon>
        <taxon>Echinostomata</taxon>
        <taxon>Echinostomatoidea</taxon>
        <taxon>Echinostomatidae</taxon>
        <taxon>Echinostoma</taxon>
    </lineage>
</organism>
<evidence type="ECO:0000256" key="1">
    <source>
        <dbReference type="ARBA" id="ARBA00022723"/>
    </source>
</evidence>
<evidence type="ECO:0000313" key="5">
    <source>
        <dbReference type="EMBL" id="VDP84794.1"/>
    </source>
</evidence>
<dbReference type="InterPro" id="IPR003347">
    <property type="entry name" value="JmjC_dom"/>
</dbReference>
<dbReference type="Proteomes" id="UP000272942">
    <property type="component" value="Unassembled WGS sequence"/>
</dbReference>
<dbReference type="Pfam" id="PF02928">
    <property type="entry name" value="zf-C5HC2"/>
    <property type="match status" value="1"/>
</dbReference>
<dbReference type="EMBL" id="UZAN01046927">
    <property type="protein sequence ID" value="VDP84794.1"/>
    <property type="molecule type" value="Genomic_DNA"/>
</dbReference>
<evidence type="ECO:0000313" key="6">
    <source>
        <dbReference type="Proteomes" id="UP000272942"/>
    </source>
</evidence>
<dbReference type="SMART" id="SM00558">
    <property type="entry name" value="JmjC"/>
    <property type="match status" value="1"/>
</dbReference>
<accession>A0A183AQ71</accession>
<evidence type="ECO:0000256" key="2">
    <source>
        <dbReference type="ARBA" id="ARBA00023004"/>
    </source>
</evidence>
<dbReference type="GO" id="GO:0046872">
    <property type="term" value="F:metal ion binding"/>
    <property type="evidence" value="ECO:0007669"/>
    <property type="project" value="UniProtKB-KW"/>
</dbReference>
<proteinExistence type="predicted"/>
<feature type="compositionally biased region" description="Polar residues" evidence="3">
    <location>
        <begin position="143"/>
        <end position="157"/>
    </location>
</feature>
<reference evidence="7" key="1">
    <citation type="submission" date="2016-06" db="UniProtKB">
        <authorList>
            <consortium name="WormBaseParasite"/>
        </authorList>
    </citation>
    <scope>IDENTIFICATION</scope>
</reference>
<evidence type="ECO:0000313" key="7">
    <source>
        <dbReference type="WBParaSite" id="ECPE_0000913401-mRNA-1"/>
    </source>
</evidence>
<dbReference type="WBParaSite" id="ECPE_0000913401-mRNA-1">
    <property type="protein sequence ID" value="ECPE_0000913401-mRNA-1"/>
    <property type="gene ID" value="ECPE_0000913401"/>
</dbReference>
<evidence type="ECO:0000259" key="4">
    <source>
        <dbReference type="PROSITE" id="PS51184"/>
    </source>
</evidence>
<gene>
    <name evidence="5" type="ORF">ECPE_LOCUS9107</name>
</gene>
<evidence type="ECO:0000256" key="3">
    <source>
        <dbReference type="SAM" id="MobiDB-lite"/>
    </source>
</evidence>
<protein>
    <submittedName>
        <fullName evidence="7">JmjC domain-containing protein</fullName>
    </submittedName>
</protein>
<dbReference type="PANTHER" id="PTHR10694:SF33">
    <property type="entry name" value="LYSINE-SPECIFIC DEMETHYLASE 5"/>
    <property type="match status" value="1"/>
</dbReference>
<dbReference type="InterPro" id="IPR004198">
    <property type="entry name" value="Znf_C5HC2"/>
</dbReference>
<feature type="domain" description="JmjC" evidence="4">
    <location>
        <begin position="1"/>
        <end position="110"/>
    </location>
</feature>
<dbReference type="AlphaFoldDB" id="A0A183AQ71"/>
<dbReference type="GO" id="GO:0006355">
    <property type="term" value="P:regulation of DNA-templated transcription"/>
    <property type="evidence" value="ECO:0007669"/>
    <property type="project" value="TreeGrafter"/>
</dbReference>
<dbReference type="GO" id="GO:0005634">
    <property type="term" value="C:nucleus"/>
    <property type="evidence" value="ECO:0007669"/>
    <property type="project" value="TreeGrafter"/>
</dbReference>
<dbReference type="PROSITE" id="PS51184">
    <property type="entry name" value="JMJC"/>
    <property type="match status" value="1"/>
</dbReference>
<dbReference type="InterPro" id="IPR048615">
    <property type="entry name" value="KDM5_C-hel"/>
</dbReference>
<keyword evidence="6" id="KW-1185">Reference proteome</keyword>
<dbReference type="Gene3D" id="2.60.120.650">
    <property type="entry name" value="Cupin"/>
    <property type="match status" value="1"/>
</dbReference>
<dbReference type="GO" id="GO:0034647">
    <property type="term" value="F:histone H3K4me/H3K4me2/H3K4me3 demethylase activity"/>
    <property type="evidence" value="ECO:0007669"/>
    <property type="project" value="TreeGrafter"/>
</dbReference>
<name>A0A183AQ71_9TREM</name>
<sequence>MRFMGEPKTWYGVSRFHAEDFERAMRKHAPELFDQSPDLLHHITTNMNPNILQAEGVPIYRTDQYCGEFVVTFPRAYHAGFNQGFNFAEAVNICLPDWLSIGRECVEHYAEIKRHCVFSNDELLCTLAEVAVGRCRPEDVLQLTNPYTPPKQRNSMTRRGLHDSKPRLPPGCSTAGLDISAIAAVHQEFTVVLNNERLMRNSVHETGVKQIEKVRFDDLSDDTRVCDACLTTLFLSAVSCPCLDEANKEESTRLKRKLNEPKPPECDSSFDEKNRPKSHMVCLRHVEQLCTSCAISSFTLKYHYTLEELRELEDALACRLKDFYAWRDRLSSFLKPTDTADMKSRQERDLSTTTPCVVTKKEPADSTAKASDSSATSITLEDLVGILREGRESGYHTDDIFSEAESLVERGNHLIGICSSVLPWISTEPDSIVLHQSTNQLVRFQYRLPAAFNLTSGSHANNNSATGDGVKANPSVSFVTLQHEMDLHNPRELDLTRLLESCKQLHPINLLQEPCVKGLKHFLDRLVEWRQTTGETASDICRLILTTSTRSLTMASAGGKRSEIEPDGGKIDKEERAFILVSRVLRQALKWLCIFQRRQDSDRLVHSWTVPRLRYHVTYGETLLSQLTQIFNSSTTKVLSNAATAPSSSCSSSFSCHEQSPRVSNAVSCAAVVHSAIDNAVAPVTRLLRARMHSALGQLSQLVVQIDSLVGIMTESFTVDGPVSYAELNVVLDQLRDLKVRHLIQWSIPEPQMMLSDSHVTDENSDNLSVLSDFEQDSFATDGTTSPVLSDGVLQLRDLLAHRMESFLTASESHVPVFERPQLTEGPSYYNRSPCFHLQAETLLELGRLLSDPAPQTANTDNQTTMNEMDMFNQKLATIEQLICDTRKACDSLLAAFGFSDAAVVLQVYFNVEGSTLRLLIHF</sequence>
<keyword evidence="2" id="KW-0408">Iron</keyword>
<dbReference type="SUPFAM" id="SSF51197">
    <property type="entry name" value="Clavaminate synthase-like"/>
    <property type="match status" value="1"/>
</dbReference>
<dbReference type="PANTHER" id="PTHR10694">
    <property type="entry name" value="LYSINE-SPECIFIC DEMETHYLASE"/>
    <property type="match status" value="1"/>
</dbReference>